<keyword evidence="3" id="KW-1185">Reference proteome</keyword>
<comment type="caution">
    <text evidence="2">The sequence shown here is derived from an EMBL/GenBank/DDBJ whole genome shotgun (WGS) entry which is preliminary data.</text>
</comment>
<dbReference type="InterPro" id="IPR045249">
    <property type="entry name" value="HARBI1-like"/>
</dbReference>
<dbReference type="Proteomes" id="UP000823749">
    <property type="component" value="Chromosome 2"/>
</dbReference>
<organism evidence="2 3">
    <name type="scientific">Rhododendron griersonianum</name>
    <dbReference type="NCBI Taxonomy" id="479676"/>
    <lineage>
        <taxon>Eukaryota</taxon>
        <taxon>Viridiplantae</taxon>
        <taxon>Streptophyta</taxon>
        <taxon>Embryophyta</taxon>
        <taxon>Tracheophyta</taxon>
        <taxon>Spermatophyta</taxon>
        <taxon>Magnoliopsida</taxon>
        <taxon>eudicotyledons</taxon>
        <taxon>Gunneridae</taxon>
        <taxon>Pentapetalae</taxon>
        <taxon>asterids</taxon>
        <taxon>Ericales</taxon>
        <taxon>Ericaceae</taxon>
        <taxon>Ericoideae</taxon>
        <taxon>Rhodoreae</taxon>
        <taxon>Rhododendron</taxon>
    </lineage>
</organism>
<proteinExistence type="predicted"/>
<dbReference type="InterPro" id="IPR058353">
    <property type="entry name" value="DUF8040"/>
</dbReference>
<name>A0AAV6L9M2_9ERIC</name>
<reference evidence="2" key="1">
    <citation type="submission" date="2020-08" db="EMBL/GenBank/DDBJ databases">
        <title>Plant Genome Project.</title>
        <authorList>
            <person name="Zhang R.-G."/>
        </authorList>
    </citation>
    <scope>NUCLEOTIDE SEQUENCE</scope>
    <source>
        <strain evidence="2">WSP0</strain>
        <tissue evidence="2">Leaf</tissue>
    </source>
</reference>
<gene>
    <name evidence="2" type="ORF">RHGRI_004418</name>
</gene>
<evidence type="ECO:0000313" key="2">
    <source>
        <dbReference type="EMBL" id="KAG5561380.1"/>
    </source>
</evidence>
<evidence type="ECO:0000259" key="1">
    <source>
        <dbReference type="Pfam" id="PF26138"/>
    </source>
</evidence>
<feature type="domain" description="DUF8040" evidence="1">
    <location>
        <begin position="75"/>
        <end position="167"/>
    </location>
</feature>
<dbReference type="Pfam" id="PF26138">
    <property type="entry name" value="DUF8040"/>
    <property type="match status" value="1"/>
</dbReference>
<accession>A0AAV6L9M2</accession>
<evidence type="ECO:0000313" key="3">
    <source>
        <dbReference type="Proteomes" id="UP000823749"/>
    </source>
</evidence>
<dbReference type="PANTHER" id="PTHR22930:SF221">
    <property type="entry name" value="NUCLEASE HARBI1"/>
    <property type="match status" value="1"/>
</dbReference>
<sequence length="254" mass="29505">MDRDREYDYDIYDEDIYADEDPYYVDEYNWDPYSTGEGSSVPIPKPRSRQQRRLDAASIIKIHNDAYMVKEPCRTSALTGAEWLAELNVGHPKRMYQSFRMSKTKFFALCELLESRYGLEEGERISVQEQVAIFLWIVGQRANNRNAQERFQHSGETISRRFHNVCDIPVGYTMDTQGDLVTTTMAIHNFIRRSNMPDIPFGFYDRRPNFLPSDAGVETTAPNGQHGHVFIGDDQDMENVRASIQDWIVANRIR</sequence>
<dbReference type="AlphaFoldDB" id="A0AAV6L9M2"/>
<protein>
    <recommendedName>
        <fullName evidence="1">DUF8040 domain-containing protein</fullName>
    </recommendedName>
</protein>
<dbReference type="EMBL" id="JACTNZ010000002">
    <property type="protein sequence ID" value="KAG5561380.1"/>
    <property type="molecule type" value="Genomic_DNA"/>
</dbReference>
<dbReference type="PANTHER" id="PTHR22930">
    <property type="match status" value="1"/>
</dbReference>